<reference evidence="2 3" key="1">
    <citation type="submission" date="2016-11" db="EMBL/GenBank/DDBJ databases">
        <authorList>
            <person name="Jaros S."/>
            <person name="Januszkiewicz K."/>
            <person name="Wedrychowicz H."/>
        </authorList>
    </citation>
    <scope>NUCLEOTIDE SEQUENCE [LARGE SCALE GENOMIC DNA]</scope>
    <source>
        <strain evidence="2 3">GAS138</strain>
    </source>
</reference>
<evidence type="ECO:0000313" key="3">
    <source>
        <dbReference type="Proteomes" id="UP000189796"/>
    </source>
</evidence>
<evidence type="ECO:0000256" key="1">
    <source>
        <dbReference type="SAM" id="MobiDB-lite"/>
    </source>
</evidence>
<protein>
    <submittedName>
        <fullName evidence="2">Uncharacterized protein</fullName>
    </submittedName>
</protein>
<dbReference type="Proteomes" id="UP000189796">
    <property type="component" value="Chromosome I"/>
</dbReference>
<accession>A0A1M5H3F2</accession>
<dbReference type="RefSeq" id="WP_079599710.1">
    <property type="nucleotide sequence ID" value="NZ_LT670817.1"/>
</dbReference>
<organism evidence="2 3">
    <name type="scientific">Bradyrhizobium erythrophlei</name>
    <dbReference type="NCBI Taxonomy" id="1437360"/>
    <lineage>
        <taxon>Bacteria</taxon>
        <taxon>Pseudomonadati</taxon>
        <taxon>Pseudomonadota</taxon>
        <taxon>Alphaproteobacteria</taxon>
        <taxon>Hyphomicrobiales</taxon>
        <taxon>Nitrobacteraceae</taxon>
        <taxon>Bradyrhizobium</taxon>
    </lineage>
</organism>
<gene>
    <name evidence="2" type="ORF">SAMN05443248_0298</name>
</gene>
<feature type="region of interest" description="Disordered" evidence="1">
    <location>
        <begin position="58"/>
        <end position="95"/>
    </location>
</feature>
<dbReference type="AlphaFoldDB" id="A0A1M5H3F2"/>
<proteinExistence type="predicted"/>
<dbReference type="EMBL" id="LT670817">
    <property type="protein sequence ID" value="SHG10423.1"/>
    <property type="molecule type" value="Genomic_DNA"/>
</dbReference>
<sequence>MADEIIASHLIAHIGYGDQADQTPSSLPIDKLASIKRSPISKSIRAASGVVRVSPTPDWQTRAVTSEQKVPTHPSMRNRSGEGGKIGHTIDRGKK</sequence>
<evidence type="ECO:0000313" key="2">
    <source>
        <dbReference type="EMBL" id="SHG10423.1"/>
    </source>
</evidence>
<name>A0A1M5H3F2_9BRAD</name>
<feature type="compositionally biased region" description="Polar residues" evidence="1">
    <location>
        <begin position="58"/>
        <end position="69"/>
    </location>
</feature>